<dbReference type="Pfam" id="PF03142">
    <property type="entry name" value="Chitin_synth_2"/>
    <property type="match status" value="1"/>
</dbReference>
<dbReference type="GO" id="GO:0005886">
    <property type="term" value="C:plasma membrane"/>
    <property type="evidence" value="ECO:0007669"/>
    <property type="project" value="UniProtKB-SubCell"/>
</dbReference>
<dbReference type="EC" id="2.4.1.16" evidence="2"/>
<dbReference type="AlphaFoldDB" id="A0A1G4K384"/>
<dbReference type="OrthoDB" id="370884at2759"/>
<feature type="transmembrane region" description="Helical" evidence="10">
    <location>
        <begin position="125"/>
        <end position="145"/>
    </location>
</feature>
<evidence type="ECO:0000313" key="12">
    <source>
        <dbReference type="EMBL" id="SCU98135.1"/>
    </source>
</evidence>
<feature type="domain" description="Chitin synthase 4-like" evidence="11">
    <location>
        <begin position="285"/>
        <end position="362"/>
    </location>
</feature>
<keyword evidence="7 10" id="KW-1133">Transmembrane helix</keyword>
<keyword evidence="8 10" id="KW-0472">Membrane</keyword>
<evidence type="ECO:0000256" key="3">
    <source>
        <dbReference type="ARBA" id="ARBA00022475"/>
    </source>
</evidence>
<evidence type="ECO:0000256" key="1">
    <source>
        <dbReference type="ARBA" id="ARBA00004651"/>
    </source>
</evidence>
<feature type="transmembrane region" description="Helical" evidence="10">
    <location>
        <begin position="952"/>
        <end position="971"/>
    </location>
</feature>
<dbReference type="STRING" id="1230905.A0A1G4K384"/>
<keyword evidence="4" id="KW-0328">Glycosyltransferase</keyword>
<feature type="transmembrane region" description="Helical" evidence="10">
    <location>
        <begin position="978"/>
        <end position="1002"/>
    </location>
</feature>
<dbReference type="InterPro" id="IPR029044">
    <property type="entry name" value="Nucleotide-diphossugar_trans"/>
</dbReference>
<keyword evidence="5" id="KW-0808">Transferase</keyword>
<dbReference type="InterPro" id="IPR054295">
    <property type="entry name" value="CHS4-like_dom"/>
</dbReference>
<dbReference type="InterPro" id="IPR004835">
    <property type="entry name" value="Chitin_synth"/>
</dbReference>
<reference evidence="13" key="1">
    <citation type="submission" date="2016-03" db="EMBL/GenBank/DDBJ databases">
        <authorList>
            <person name="Devillers H."/>
        </authorList>
    </citation>
    <scope>NUCLEOTIDE SEQUENCE [LARGE SCALE GENOMIC DNA]</scope>
</reference>
<evidence type="ECO:0000256" key="4">
    <source>
        <dbReference type="ARBA" id="ARBA00022676"/>
    </source>
</evidence>
<feature type="transmembrane region" description="Helical" evidence="10">
    <location>
        <begin position="924"/>
        <end position="946"/>
    </location>
</feature>
<evidence type="ECO:0000256" key="5">
    <source>
        <dbReference type="ARBA" id="ARBA00022679"/>
    </source>
</evidence>
<keyword evidence="6 10" id="KW-0812">Transmembrane</keyword>
<dbReference type="Proteomes" id="UP000191024">
    <property type="component" value="Chromosome F"/>
</dbReference>
<dbReference type="EMBL" id="LT598467">
    <property type="protein sequence ID" value="SCU98135.1"/>
    <property type="molecule type" value="Genomic_DNA"/>
</dbReference>
<dbReference type="PANTHER" id="PTHR22914">
    <property type="entry name" value="CHITIN SYNTHASE"/>
    <property type="match status" value="1"/>
</dbReference>
<dbReference type="GO" id="GO:0004100">
    <property type="term" value="F:chitin synthase activity"/>
    <property type="evidence" value="ECO:0007669"/>
    <property type="project" value="UniProtKB-EC"/>
</dbReference>
<proteinExistence type="predicted"/>
<keyword evidence="13" id="KW-1185">Reference proteome</keyword>
<evidence type="ECO:0000256" key="7">
    <source>
        <dbReference type="ARBA" id="ARBA00022989"/>
    </source>
</evidence>
<dbReference type="GO" id="GO:0030428">
    <property type="term" value="C:cell septum"/>
    <property type="evidence" value="ECO:0007669"/>
    <property type="project" value="TreeGrafter"/>
</dbReference>
<evidence type="ECO:0000313" key="13">
    <source>
        <dbReference type="Proteomes" id="UP000191024"/>
    </source>
</evidence>
<evidence type="ECO:0000259" key="11">
    <source>
        <dbReference type="Pfam" id="PF22997"/>
    </source>
</evidence>
<organism evidence="12 13">
    <name type="scientific">Lachancea mirantina</name>
    <dbReference type="NCBI Taxonomy" id="1230905"/>
    <lineage>
        <taxon>Eukaryota</taxon>
        <taxon>Fungi</taxon>
        <taxon>Dikarya</taxon>
        <taxon>Ascomycota</taxon>
        <taxon>Saccharomycotina</taxon>
        <taxon>Saccharomycetes</taxon>
        <taxon>Saccharomycetales</taxon>
        <taxon>Saccharomycetaceae</taxon>
        <taxon>Lachancea</taxon>
    </lineage>
</organism>
<sequence length="1062" mass="119998">MGGEDDYYAFDNESLLRSRSAKRVERGDSLVRRDRNNFTDPQNPHHFYAQKAQEQQRKGHVQVQESIPLQDLSKLQPATPKKQKTEAITFWQLYAYAITFWAPGPLLALCGMPKKERQFAWREKIALLSIIFYAGAFVAYLTFGFTRTVCDASQLRLRSNKISDGYLIINGKAYALDSSSHPAAAGIDAGTNVLYPPINAGGKDATFLFQNVNGNCHDIIKPRDNCSIPHDNDGRLAWYFPCKVFSQDGSTKPNFTKSEYYDGWACHTSKEAREAYYSLKAAADVYFTWNDIVNSTRNLVVYNGHVLDLDLLDWLETDDLTYPALFDDLRKSELQGYDISIALSNSYEREVARCLIEIIRVGEIDSSTIGCIASSVVLYISLIFILSVVFSKFFVSCYFRWVVAKKQGASAVDNKTMNEHTNKIEDWADNIDIQGPIKRIDPPRGRSDGHRRKSTIDLIRQNSRLLLNDFSNKADSFKGLTTMTTQSLQKSNDEDANVNRQIIQSPFTSDVAPGSIENMKTLDPTIIHSEVVAQPPPDFMPYGFPLVHTICFVTCYSEDEKAIRTTLDSLATTDYPNSHKLLMIVCDGLIKGSGNDMTTPDIVLGMMEDFIIPPEQVEPHSYVAVASGVKRHNMAKIYGGFYKYDKETIGPDLQQKVPMVIIVKCGTPDEQASLKPGNRGKRDSQVILMSFLQRITFDERMTVFEYELLKAIWQVTGLMSDFYELVLMVDADTKVFPDSLTHMAAEMVKDPEIMGLCGETKIANKRDSWVTWIQVFEYYISHHQAKAFESVFGSVTCLPGCFSMYRIKSPKGSDGYWVPIIANPDIVERYSDNDTGNLHKKNLLLLGEDRFLSSLMLKTFPKRKQIFVPKAACKTVVPDRFKVLLSQRRRWINSTVHNLMELVLIKDLCGTFCFSMQFVIGIELLGTMVLPLAISFTVYVVIFAIVSKPTPIITLVLLAIILGLPGLLIVVTATRWSYLGWMAIYIIALPIWNFVLPTYAYWKFDDFSWGDTRTVAGDQRGGAHDTEEGEFDHSKIKMRTWREFEREKQLGSAPGPGLGLLN</sequence>
<dbReference type="Pfam" id="PF22997">
    <property type="entry name" value="CHS4"/>
    <property type="match status" value="1"/>
</dbReference>
<dbReference type="CDD" id="cd04190">
    <property type="entry name" value="Chitin_synth_C"/>
    <property type="match status" value="1"/>
</dbReference>
<name>A0A1G4K384_9SACH</name>
<evidence type="ECO:0000256" key="10">
    <source>
        <dbReference type="SAM" id="Phobius"/>
    </source>
</evidence>
<protein>
    <recommendedName>
        <fullName evidence="2">chitin synthase</fullName>
        <ecNumber evidence="2">2.4.1.16</ecNumber>
    </recommendedName>
</protein>
<gene>
    <name evidence="12" type="ORF">LAMI_0F13190G</name>
</gene>
<dbReference type="GO" id="GO:0006031">
    <property type="term" value="P:chitin biosynthetic process"/>
    <property type="evidence" value="ECO:0007669"/>
    <property type="project" value="TreeGrafter"/>
</dbReference>
<evidence type="ECO:0000256" key="9">
    <source>
        <dbReference type="ARBA" id="ARBA00023180"/>
    </source>
</evidence>
<evidence type="ECO:0000256" key="8">
    <source>
        <dbReference type="ARBA" id="ARBA00023136"/>
    </source>
</evidence>
<evidence type="ECO:0000256" key="6">
    <source>
        <dbReference type="ARBA" id="ARBA00022692"/>
    </source>
</evidence>
<dbReference type="PANTHER" id="PTHR22914:SF16">
    <property type="entry name" value="CHITIN SYNTHASE 3"/>
    <property type="match status" value="1"/>
</dbReference>
<evidence type="ECO:0000256" key="2">
    <source>
        <dbReference type="ARBA" id="ARBA00012543"/>
    </source>
</evidence>
<feature type="transmembrane region" description="Helical" evidence="10">
    <location>
        <begin position="376"/>
        <end position="399"/>
    </location>
</feature>
<accession>A0A1G4K384</accession>
<comment type="subcellular location">
    <subcellularLocation>
        <location evidence="1">Cell membrane</location>
        <topology evidence="1">Multi-pass membrane protein</topology>
    </subcellularLocation>
</comment>
<keyword evidence="3" id="KW-1003">Cell membrane</keyword>
<dbReference type="SUPFAM" id="SSF53448">
    <property type="entry name" value="Nucleotide-diphospho-sugar transferases"/>
    <property type="match status" value="1"/>
</dbReference>
<feature type="transmembrane region" description="Helical" evidence="10">
    <location>
        <begin position="93"/>
        <end position="113"/>
    </location>
</feature>
<keyword evidence="9" id="KW-0325">Glycoprotein</keyword>